<evidence type="ECO:0000313" key="2">
    <source>
        <dbReference type="Proteomes" id="UP000789525"/>
    </source>
</evidence>
<evidence type="ECO:0000313" key="1">
    <source>
        <dbReference type="EMBL" id="CAG8507279.1"/>
    </source>
</evidence>
<organism evidence="1 2">
    <name type="scientific">Acaulospora colombiana</name>
    <dbReference type="NCBI Taxonomy" id="27376"/>
    <lineage>
        <taxon>Eukaryota</taxon>
        <taxon>Fungi</taxon>
        <taxon>Fungi incertae sedis</taxon>
        <taxon>Mucoromycota</taxon>
        <taxon>Glomeromycotina</taxon>
        <taxon>Glomeromycetes</taxon>
        <taxon>Diversisporales</taxon>
        <taxon>Acaulosporaceae</taxon>
        <taxon>Acaulospora</taxon>
    </lineage>
</organism>
<feature type="non-terminal residue" evidence="1">
    <location>
        <position position="191"/>
    </location>
</feature>
<comment type="caution">
    <text evidence="1">The sequence shown here is derived from an EMBL/GenBank/DDBJ whole genome shotgun (WGS) entry which is preliminary data.</text>
</comment>
<dbReference type="Proteomes" id="UP000789525">
    <property type="component" value="Unassembled WGS sequence"/>
</dbReference>
<dbReference type="EMBL" id="CAJVPT010004380">
    <property type="protein sequence ID" value="CAG8507279.1"/>
    <property type="molecule type" value="Genomic_DNA"/>
</dbReference>
<keyword evidence="2" id="KW-1185">Reference proteome</keyword>
<proteinExistence type="predicted"/>
<accession>A0ACA9L3V0</accession>
<sequence length="191" mass="22172">MRYRKNFMRKNENEPRSPDQSDLEAISSIASTEVPVARTKNTNTLIRLNIDEAISLHNDNRYKEAFPHFLRLANRGDFKAAYYAGLYFYVGYGIDKDEIKALLYLEKSAQCDYARGQYLYAHACLKGTYYSKDEGIKYLKKAALENDPDALYMFSQLYLLGEHGYPENNEKYNYYLKMAAENGSKEAQQEL</sequence>
<protein>
    <submittedName>
        <fullName evidence="1">10719_t:CDS:1</fullName>
    </submittedName>
</protein>
<gene>
    <name evidence="1" type="ORF">ACOLOM_LOCUS3061</name>
</gene>
<name>A0ACA9L3V0_9GLOM</name>
<reference evidence="1" key="1">
    <citation type="submission" date="2021-06" db="EMBL/GenBank/DDBJ databases">
        <authorList>
            <person name="Kallberg Y."/>
            <person name="Tangrot J."/>
            <person name="Rosling A."/>
        </authorList>
    </citation>
    <scope>NUCLEOTIDE SEQUENCE</scope>
    <source>
        <strain evidence="1">CL356</strain>
    </source>
</reference>